<dbReference type="InterPro" id="IPR003594">
    <property type="entry name" value="HATPase_dom"/>
</dbReference>
<dbReference type="SUPFAM" id="SSF55874">
    <property type="entry name" value="ATPase domain of HSP90 chaperone/DNA topoisomerase II/histidine kinase"/>
    <property type="match status" value="1"/>
</dbReference>
<gene>
    <name evidence="6" type="ORF">OH818_05225</name>
</gene>
<dbReference type="PANTHER" id="PTHR43047:SF72">
    <property type="entry name" value="OSMOSENSING HISTIDINE PROTEIN KINASE SLN1"/>
    <property type="match status" value="1"/>
</dbReference>
<dbReference type="Proteomes" id="UP001164020">
    <property type="component" value="Chromosome"/>
</dbReference>
<reference evidence="6" key="1">
    <citation type="submission" date="2022-12" db="EMBL/GenBank/DDBJ databases">
        <title>Jiella pelagia sp. nov., isolated from phosphonate enriched culture of Northwest Pacific surface seawater.</title>
        <authorList>
            <person name="Shin D.Y."/>
            <person name="Hwang C.Y."/>
        </authorList>
    </citation>
    <scope>NUCLEOTIDE SEQUENCE</scope>
    <source>
        <strain evidence="6">HL-NP1</strain>
    </source>
</reference>
<evidence type="ECO:0000256" key="3">
    <source>
        <dbReference type="ARBA" id="ARBA00022679"/>
    </source>
</evidence>
<dbReference type="PANTHER" id="PTHR43047">
    <property type="entry name" value="TWO-COMPONENT HISTIDINE PROTEIN KINASE"/>
    <property type="match status" value="1"/>
</dbReference>
<accession>A0ABY7C1J6</accession>
<name>A0ABY7C1J6_9HYPH</name>
<dbReference type="Gene3D" id="3.30.565.10">
    <property type="entry name" value="Histidine kinase-like ATPase, C-terminal domain"/>
    <property type="match status" value="1"/>
</dbReference>
<dbReference type="SMART" id="SM00388">
    <property type="entry name" value="HisKA"/>
    <property type="match status" value="1"/>
</dbReference>
<dbReference type="RefSeq" id="WP_268882062.1">
    <property type="nucleotide sequence ID" value="NZ_CP114029.1"/>
</dbReference>
<dbReference type="Pfam" id="PF00512">
    <property type="entry name" value="HisKA"/>
    <property type="match status" value="1"/>
</dbReference>
<dbReference type="SUPFAM" id="SSF47384">
    <property type="entry name" value="Homodimeric domain of signal transducing histidine kinase"/>
    <property type="match status" value="1"/>
</dbReference>
<evidence type="ECO:0000256" key="4">
    <source>
        <dbReference type="ARBA" id="ARBA00022777"/>
    </source>
</evidence>
<evidence type="ECO:0000256" key="2">
    <source>
        <dbReference type="ARBA" id="ARBA00012438"/>
    </source>
</evidence>
<dbReference type="InterPro" id="IPR036097">
    <property type="entry name" value="HisK_dim/P_sf"/>
</dbReference>
<dbReference type="InterPro" id="IPR003661">
    <property type="entry name" value="HisK_dim/P_dom"/>
</dbReference>
<dbReference type="InterPro" id="IPR013767">
    <property type="entry name" value="PAS_fold"/>
</dbReference>
<dbReference type="Gene3D" id="3.30.450.20">
    <property type="entry name" value="PAS domain"/>
    <property type="match status" value="1"/>
</dbReference>
<sequence length="471" mass="50211">MPIARLLDLAGHDDLAALKAVGGFDSLIVDRQEGDTDFLRLRRTNGQTIAIRARMQRTSVDGVSCLLFAFFATPRLTLMSREALEAADMPAPGVGGGVLEDPLLGLAADGIVLVDEEGLVTAMSGPAQKLFDIPSADVAGRPFVTLFAHESQKAIKALMSGEEDAGAAPSADPAERETKWFARRDAIGRVAGGEFLPLSVSLGRVPGTTGFCAVINDITPWKRAEETAQRQRANAEASNLQKSTFLGEVAQEIKDPIDAMIGFADLIGSESLGPVGNERYLEYLDDIKRSGHQVIDLVTILHDLAEVESGRQELSFEAVSLAEIVTEVTAVMAPQANRQRVIMRTHLPSSVPPVVGDRPTIRQIATNLVANSIRSTPAGGQLIVSLRYEAETGVSLRFRDSGVGMRQDEIDSALRGPGTGYASAGAESGRLGLPLTKALAEANRAELSIRSTPGEGTLVEVRFPPTRVLLD</sequence>
<dbReference type="Pfam" id="PF02518">
    <property type="entry name" value="HATPase_c"/>
    <property type="match status" value="1"/>
</dbReference>
<organism evidence="6 7">
    <name type="scientific">Jiella pelagia</name>
    <dbReference type="NCBI Taxonomy" id="2986949"/>
    <lineage>
        <taxon>Bacteria</taxon>
        <taxon>Pseudomonadati</taxon>
        <taxon>Pseudomonadota</taxon>
        <taxon>Alphaproteobacteria</taxon>
        <taxon>Hyphomicrobiales</taxon>
        <taxon>Aurantimonadaceae</taxon>
        <taxon>Jiella</taxon>
    </lineage>
</organism>
<feature type="domain" description="Histidine kinase" evidence="5">
    <location>
        <begin position="248"/>
        <end position="467"/>
    </location>
</feature>
<proteinExistence type="predicted"/>
<keyword evidence="3" id="KW-0808">Transferase</keyword>
<dbReference type="InterPro" id="IPR036890">
    <property type="entry name" value="HATPase_C_sf"/>
</dbReference>
<dbReference type="SMART" id="SM00387">
    <property type="entry name" value="HATPase_c"/>
    <property type="match status" value="1"/>
</dbReference>
<comment type="catalytic activity">
    <reaction evidence="1">
        <text>ATP + protein L-histidine = ADP + protein N-phospho-L-histidine.</text>
        <dbReference type="EC" id="2.7.13.3"/>
    </reaction>
</comment>
<dbReference type="Gene3D" id="1.10.287.130">
    <property type="match status" value="1"/>
</dbReference>
<dbReference type="InterPro" id="IPR035965">
    <property type="entry name" value="PAS-like_dom_sf"/>
</dbReference>
<dbReference type="Pfam" id="PF00989">
    <property type="entry name" value="PAS"/>
    <property type="match status" value="1"/>
</dbReference>
<dbReference type="PROSITE" id="PS50109">
    <property type="entry name" value="HIS_KIN"/>
    <property type="match status" value="1"/>
</dbReference>
<dbReference type="GO" id="GO:0016301">
    <property type="term" value="F:kinase activity"/>
    <property type="evidence" value="ECO:0007669"/>
    <property type="project" value="UniProtKB-KW"/>
</dbReference>
<evidence type="ECO:0000256" key="1">
    <source>
        <dbReference type="ARBA" id="ARBA00000085"/>
    </source>
</evidence>
<keyword evidence="4 6" id="KW-0418">Kinase</keyword>
<dbReference type="EMBL" id="CP114029">
    <property type="protein sequence ID" value="WAP69626.1"/>
    <property type="molecule type" value="Genomic_DNA"/>
</dbReference>
<dbReference type="CDD" id="cd00082">
    <property type="entry name" value="HisKA"/>
    <property type="match status" value="1"/>
</dbReference>
<dbReference type="CDD" id="cd00130">
    <property type="entry name" value="PAS"/>
    <property type="match status" value="1"/>
</dbReference>
<dbReference type="InterPro" id="IPR000014">
    <property type="entry name" value="PAS"/>
</dbReference>
<dbReference type="InterPro" id="IPR005467">
    <property type="entry name" value="His_kinase_dom"/>
</dbReference>
<dbReference type="EC" id="2.7.13.3" evidence="2"/>
<evidence type="ECO:0000313" key="7">
    <source>
        <dbReference type="Proteomes" id="UP001164020"/>
    </source>
</evidence>
<dbReference type="NCBIfam" id="TIGR00229">
    <property type="entry name" value="sensory_box"/>
    <property type="match status" value="1"/>
</dbReference>
<dbReference type="SUPFAM" id="SSF55785">
    <property type="entry name" value="PYP-like sensor domain (PAS domain)"/>
    <property type="match status" value="1"/>
</dbReference>
<protein>
    <recommendedName>
        <fullName evidence="2">histidine kinase</fullName>
        <ecNumber evidence="2">2.7.13.3</ecNumber>
    </recommendedName>
</protein>
<keyword evidence="7" id="KW-1185">Reference proteome</keyword>
<evidence type="ECO:0000259" key="5">
    <source>
        <dbReference type="PROSITE" id="PS50109"/>
    </source>
</evidence>
<evidence type="ECO:0000313" key="6">
    <source>
        <dbReference type="EMBL" id="WAP69626.1"/>
    </source>
</evidence>